<gene>
    <name evidence="1" type="ORF">I551_5468</name>
</gene>
<reference evidence="1 2" key="1">
    <citation type="submission" date="2014-01" db="EMBL/GenBank/DDBJ databases">
        <authorList>
            <person name="Dobos K."/>
            <person name="Lenaerts A."/>
            <person name="Ordway D."/>
            <person name="DeGroote M.A."/>
            <person name="Parker T."/>
            <person name="Sizemore C."/>
            <person name="Tallon L.J."/>
            <person name="Sadzewicz L.K."/>
            <person name="Sengamalay N."/>
            <person name="Fraser C.M."/>
            <person name="Hine E."/>
            <person name="Shefchek K.A."/>
            <person name="Das S.P."/>
            <person name="Tettelin H."/>
        </authorList>
    </citation>
    <scope>NUCLEOTIDE SEQUENCE [LARGE SCALE GENOMIC DNA]</scope>
    <source>
        <strain evidence="1 2">Harvey</strain>
    </source>
</reference>
<organism evidence="1 2">
    <name type="scientific">Mycobacterium ulcerans str. Harvey</name>
    <dbReference type="NCBI Taxonomy" id="1299332"/>
    <lineage>
        <taxon>Bacteria</taxon>
        <taxon>Bacillati</taxon>
        <taxon>Actinomycetota</taxon>
        <taxon>Actinomycetes</taxon>
        <taxon>Mycobacteriales</taxon>
        <taxon>Mycobacteriaceae</taxon>
        <taxon>Mycobacterium</taxon>
        <taxon>Mycobacterium ulcerans group</taxon>
    </lineage>
</organism>
<sequence length="40" mass="4378">MDAQYGVGIANKELDVILKQYTDYQNKSESVLTQGSGVVD</sequence>
<dbReference type="Proteomes" id="UP000020681">
    <property type="component" value="Unassembled WGS sequence"/>
</dbReference>
<proteinExistence type="predicted"/>
<comment type="caution">
    <text evidence="1">The sequence shown here is derived from an EMBL/GenBank/DDBJ whole genome shotgun (WGS) entry which is preliminary data.</text>
</comment>
<protein>
    <submittedName>
        <fullName evidence="1">Uncharacterized protein</fullName>
    </submittedName>
</protein>
<evidence type="ECO:0000313" key="2">
    <source>
        <dbReference type="Proteomes" id="UP000020681"/>
    </source>
</evidence>
<name>A0ABN0QTS5_MYCUL</name>
<accession>A0ABN0QTS5</accession>
<dbReference type="EMBL" id="JAOL01000148">
    <property type="protein sequence ID" value="EUA88092.1"/>
    <property type="molecule type" value="Genomic_DNA"/>
</dbReference>
<evidence type="ECO:0000313" key="1">
    <source>
        <dbReference type="EMBL" id="EUA88092.1"/>
    </source>
</evidence>
<keyword evidence="2" id="KW-1185">Reference proteome</keyword>